<comment type="subcellular location">
    <subcellularLocation>
        <location evidence="1">Plastid</location>
        <location evidence="1">Chloroplast thylakoid membrane</location>
        <topology evidence="1">Multi-pass membrane protein</topology>
    </subcellularLocation>
</comment>
<evidence type="ECO:0000256" key="10">
    <source>
        <dbReference type="ARBA" id="ARBA00023078"/>
    </source>
</evidence>
<dbReference type="SUPFAM" id="SSF103511">
    <property type="entry name" value="Chlorophyll a-b binding protein"/>
    <property type="match status" value="2"/>
</dbReference>
<feature type="transmembrane region" description="Helical" evidence="13">
    <location>
        <begin position="1622"/>
        <end position="1643"/>
    </location>
</feature>
<dbReference type="InterPro" id="IPR005828">
    <property type="entry name" value="MFS_sugar_transport-like"/>
</dbReference>
<evidence type="ECO:0000256" key="9">
    <source>
        <dbReference type="ARBA" id="ARBA00022989"/>
    </source>
</evidence>
<feature type="transmembrane region" description="Helical" evidence="13">
    <location>
        <begin position="357"/>
        <end position="381"/>
    </location>
</feature>
<feature type="transmembrane region" description="Helical" evidence="13">
    <location>
        <begin position="928"/>
        <end position="952"/>
    </location>
</feature>
<feature type="transmembrane region" description="Helical" evidence="13">
    <location>
        <begin position="716"/>
        <end position="733"/>
    </location>
</feature>
<dbReference type="InterPro" id="IPR003663">
    <property type="entry name" value="Sugar/inositol_transpt"/>
</dbReference>
<keyword evidence="8" id="KW-0769">Symport</keyword>
<proteinExistence type="inferred from homology"/>
<feature type="transmembrane region" description="Helical" evidence="13">
    <location>
        <begin position="393"/>
        <end position="420"/>
    </location>
</feature>
<evidence type="ECO:0000313" key="15">
    <source>
        <dbReference type="EMBL" id="KAK2986829.1"/>
    </source>
</evidence>
<feature type="transmembrane region" description="Helical" evidence="13">
    <location>
        <begin position="897"/>
        <end position="916"/>
    </location>
</feature>
<dbReference type="NCBIfam" id="TIGR00879">
    <property type="entry name" value="SP"/>
    <property type="match status" value="3"/>
</dbReference>
<keyword evidence="7 13" id="KW-0812">Transmembrane</keyword>
<dbReference type="InterPro" id="IPR005829">
    <property type="entry name" value="Sugar_transporter_CS"/>
</dbReference>
<dbReference type="InterPro" id="IPR020846">
    <property type="entry name" value="MFS_dom"/>
</dbReference>
<dbReference type="PANTHER" id="PTHR23500:SF567">
    <property type="entry name" value="SUGAR TRANSPORT PROTEIN 12-LIKE"/>
    <property type="match status" value="1"/>
</dbReference>
<keyword evidence="6" id="KW-0934">Plastid</keyword>
<dbReference type="PANTHER" id="PTHR23500">
    <property type="entry name" value="SOLUTE CARRIER FAMILY 2, FACILITATED GLUCOSE TRANSPORTER"/>
    <property type="match status" value="1"/>
</dbReference>
<evidence type="ECO:0000256" key="12">
    <source>
        <dbReference type="ARBA" id="ARBA00044504"/>
    </source>
</evidence>
<comment type="similarity">
    <text evidence="12">Belongs to the major facilitator superfamily. Phosphate:H(+) symporter (TC 2.A.1.9) family.</text>
</comment>
<feature type="domain" description="Major facilitator superfamily (MFS) profile" evidence="14">
    <location>
        <begin position="601"/>
        <end position="1061"/>
    </location>
</feature>
<feature type="transmembrane region" description="Helical" evidence="13">
    <location>
        <begin position="207"/>
        <end position="227"/>
    </location>
</feature>
<feature type="domain" description="Major facilitator superfamily (MFS) profile" evidence="14">
    <location>
        <begin position="30"/>
        <end position="490"/>
    </location>
</feature>
<dbReference type="InterPro" id="IPR044778">
    <property type="entry name" value="MFS_STP/MST-like_plant"/>
</dbReference>
<comment type="similarity">
    <text evidence="2">Belongs to the major facilitator superfamily. Sugar transporter (TC 2.A.1.1) family.</text>
</comment>
<evidence type="ECO:0000256" key="3">
    <source>
        <dbReference type="ARBA" id="ARBA00022448"/>
    </source>
</evidence>
<dbReference type="FunFam" id="1.20.1250.20:FF:000002">
    <property type="entry name" value="Sugar transport protein 13"/>
    <property type="match status" value="3"/>
</dbReference>
<dbReference type="Gene3D" id="1.20.1250.20">
    <property type="entry name" value="MFS general substrate transporter like domains"/>
    <property type="match status" value="3"/>
</dbReference>
<evidence type="ECO:0000256" key="13">
    <source>
        <dbReference type="SAM" id="Phobius"/>
    </source>
</evidence>
<dbReference type="PRINTS" id="PR00171">
    <property type="entry name" value="SUGRTRNSPORT"/>
</dbReference>
<feature type="domain" description="Major facilitator superfamily (MFS) profile" evidence="14">
    <location>
        <begin position="1220"/>
        <end position="1676"/>
    </location>
</feature>
<feature type="transmembrane region" description="Helical" evidence="13">
    <location>
        <begin position="1364"/>
        <end position="1385"/>
    </location>
</feature>
<dbReference type="GO" id="GO:0009535">
    <property type="term" value="C:chloroplast thylakoid membrane"/>
    <property type="evidence" value="ECO:0007669"/>
    <property type="project" value="UniProtKB-SubCell"/>
</dbReference>
<keyword evidence="3" id="KW-0813">Transport</keyword>
<feature type="transmembrane region" description="Helical" evidence="13">
    <location>
        <begin position="1516"/>
        <end position="1535"/>
    </location>
</feature>
<feature type="transmembrane region" description="Helical" evidence="13">
    <location>
        <begin position="1306"/>
        <end position="1329"/>
    </location>
</feature>
<feature type="transmembrane region" description="Helical" evidence="13">
    <location>
        <begin position="116"/>
        <end position="139"/>
    </location>
</feature>
<evidence type="ECO:0000256" key="5">
    <source>
        <dbReference type="ARBA" id="ARBA00022597"/>
    </source>
</evidence>
<feature type="transmembrane region" description="Helical" evidence="13">
    <location>
        <begin position="145"/>
        <end position="162"/>
    </location>
</feature>
<feature type="transmembrane region" description="Helical" evidence="13">
    <location>
        <begin position="1335"/>
        <end position="1352"/>
    </location>
</feature>
<evidence type="ECO:0000256" key="7">
    <source>
        <dbReference type="ARBA" id="ARBA00022692"/>
    </source>
</evidence>
<gene>
    <name evidence="15" type="ORF">RJ640_011054</name>
</gene>
<dbReference type="GO" id="GO:0015293">
    <property type="term" value="F:symporter activity"/>
    <property type="evidence" value="ECO:0007669"/>
    <property type="project" value="UniProtKB-KW"/>
</dbReference>
<dbReference type="EMBL" id="JAVXUO010001034">
    <property type="protein sequence ID" value="KAK2986829.1"/>
    <property type="molecule type" value="Genomic_DNA"/>
</dbReference>
<evidence type="ECO:0000256" key="11">
    <source>
        <dbReference type="ARBA" id="ARBA00023136"/>
    </source>
</evidence>
<evidence type="ECO:0000256" key="6">
    <source>
        <dbReference type="ARBA" id="ARBA00022640"/>
    </source>
</evidence>
<accession>A0AA88RJN6</accession>
<feature type="transmembrane region" description="Helical" evidence="13">
    <location>
        <begin position="23"/>
        <end position="43"/>
    </location>
</feature>
<feature type="transmembrane region" description="Helical" evidence="13">
    <location>
        <begin position="745"/>
        <end position="766"/>
    </location>
</feature>
<evidence type="ECO:0000259" key="14">
    <source>
        <dbReference type="PROSITE" id="PS50850"/>
    </source>
</evidence>
<comment type="caution">
    <text evidence="15">The sequence shown here is derived from an EMBL/GenBank/DDBJ whole genome shotgun (WGS) entry which is preliminary data.</text>
</comment>
<dbReference type="PROSITE" id="PS50850">
    <property type="entry name" value="MFS"/>
    <property type="match status" value="3"/>
</dbReference>
<feature type="transmembrane region" description="Helical" evidence="13">
    <location>
        <begin position="1547"/>
        <end position="1571"/>
    </location>
</feature>
<keyword evidence="11 13" id="KW-0472">Membrane</keyword>
<keyword evidence="10" id="KW-0793">Thylakoid</keyword>
<evidence type="ECO:0000256" key="1">
    <source>
        <dbReference type="ARBA" id="ARBA00004454"/>
    </source>
</evidence>
<dbReference type="Pfam" id="PF00504">
    <property type="entry name" value="Chloroa_b-bind"/>
    <property type="match status" value="2"/>
</dbReference>
<feature type="transmembrane region" description="Helical" evidence="13">
    <location>
        <begin position="863"/>
        <end position="885"/>
    </location>
</feature>
<dbReference type="SUPFAM" id="SSF103473">
    <property type="entry name" value="MFS general substrate transporter"/>
    <property type="match status" value="3"/>
</dbReference>
<dbReference type="PROSITE" id="PS00217">
    <property type="entry name" value="SUGAR_TRANSPORT_2"/>
    <property type="match status" value="3"/>
</dbReference>
<evidence type="ECO:0000256" key="8">
    <source>
        <dbReference type="ARBA" id="ARBA00022847"/>
    </source>
</evidence>
<feature type="transmembrane region" description="Helical" evidence="13">
    <location>
        <begin position="1397"/>
        <end position="1417"/>
    </location>
</feature>
<protein>
    <recommendedName>
        <fullName evidence="14">Major facilitator superfamily (MFS) profile domain-containing protein</fullName>
    </recommendedName>
</protein>
<feature type="transmembrane region" description="Helical" evidence="13">
    <location>
        <begin position="1482"/>
        <end position="1504"/>
    </location>
</feature>
<dbReference type="InterPro" id="IPR045262">
    <property type="entry name" value="STP/PLT_plant"/>
</dbReference>
<feature type="transmembrane region" description="Helical" evidence="13">
    <location>
        <begin position="964"/>
        <end position="991"/>
    </location>
</feature>
<keyword evidence="4" id="KW-0150">Chloroplast</keyword>
<feature type="transmembrane region" description="Helical" evidence="13">
    <location>
        <begin position="1649"/>
        <end position="1672"/>
    </location>
</feature>
<dbReference type="Proteomes" id="UP001187471">
    <property type="component" value="Unassembled WGS sequence"/>
</dbReference>
<organism evidence="15 16">
    <name type="scientific">Escallonia rubra</name>
    <dbReference type="NCBI Taxonomy" id="112253"/>
    <lineage>
        <taxon>Eukaryota</taxon>
        <taxon>Viridiplantae</taxon>
        <taxon>Streptophyta</taxon>
        <taxon>Embryophyta</taxon>
        <taxon>Tracheophyta</taxon>
        <taxon>Spermatophyta</taxon>
        <taxon>Magnoliopsida</taxon>
        <taxon>eudicotyledons</taxon>
        <taxon>Gunneridae</taxon>
        <taxon>Pentapetalae</taxon>
        <taxon>asterids</taxon>
        <taxon>campanulids</taxon>
        <taxon>Escalloniales</taxon>
        <taxon>Escalloniaceae</taxon>
        <taxon>Escallonia</taxon>
    </lineage>
</organism>
<feature type="transmembrane region" description="Helical" evidence="13">
    <location>
        <begin position="1275"/>
        <end position="1294"/>
    </location>
</feature>
<feature type="transmembrane region" description="Helical" evidence="13">
    <location>
        <begin position="326"/>
        <end position="345"/>
    </location>
</feature>
<feature type="transmembrane region" description="Helical" evidence="13">
    <location>
        <begin position="656"/>
        <end position="675"/>
    </location>
</feature>
<feature type="transmembrane region" description="Helical" evidence="13">
    <location>
        <begin position="292"/>
        <end position="314"/>
    </location>
</feature>
<keyword evidence="5" id="KW-0762">Sugar transport</keyword>
<dbReference type="GO" id="GO:0015145">
    <property type="term" value="F:monosaccharide transmembrane transporter activity"/>
    <property type="evidence" value="ECO:0007669"/>
    <property type="project" value="InterPro"/>
</dbReference>
<evidence type="ECO:0000256" key="2">
    <source>
        <dbReference type="ARBA" id="ARBA00010992"/>
    </source>
</evidence>
<keyword evidence="16" id="KW-1185">Reference proteome</keyword>
<keyword evidence="9 13" id="KW-1133">Transmembrane helix</keyword>
<feature type="transmembrane region" description="Helical" evidence="13">
    <location>
        <begin position="85"/>
        <end position="104"/>
    </location>
</feature>
<evidence type="ECO:0000313" key="16">
    <source>
        <dbReference type="Proteomes" id="UP001187471"/>
    </source>
</evidence>
<evidence type="ECO:0000256" key="4">
    <source>
        <dbReference type="ARBA" id="ARBA00022528"/>
    </source>
</evidence>
<sequence>MVAVGAIANSGGGDEGGGYPGKLTWYVVLSSFAAAMGGFIFGYDLGISGGVTSMAPFLKEFFPSVYQKEELNQSNNQYCKFNSQVLTLFTSSLYLAAFLSSFFASTVTRRFGRRRTMMLGGTVFFIGAALNAAAVHLWMLIVGRILLGFGVGFANHAVPLYLSEMAPYKHRGKLNICFQLSVTIGILLANLVNYGTAQISGGWGWRVSLGLAGVPAFLLVAFTFFLCETPNSLIENQKYDEAKSTLQRIRGLQVDVQAEYEDLVAASEASKSMKDVNRLTQLLQSRQYRPSLVLAVLIPFFQQFTGINVIMFYAPELFRTIGFKSHASLMSAVITGLVNFFATFVSIYGTDKWGRRFLFLVGGAIMLVFQIAVAALIGTQFGVSGAATELPKWFAIVVVACICCYVAAFAFSWGPLGWLVPSEISALEVRPAAQSLTVATNMLFTWIIAQAFLSMLCTMRLGALRCVFPELLARNGVKFGEAVWFKAGAQIFSEGGLDYLGNPSLVHAQSTLAIWATQVILMGAVEGYRVAGGPLGEVVDPLYPGGSFDPLGLADDPEAFAELKVKELKNAMVAVGAIANSGGGDEGGGYPGKLTWYVVLSSFAAAMGGFIFGYDLGISGGVTSMAPFLKEFFPSVYQKEELNQSNNQYCKFNSQVLTLFTSSLYLAAFLSSFFASTVTRRFGRRRTMMLGGTVFFIGAALNAAAVHLWMLIVGRILLGFGVGFANHAVPLYLSEMAPYKHRGKLNICFQLSVTIGILLANLVNYGTAQISGGWGWRVSLGLAGVPAFLLVAFTFFLCETPNSLIENQKYDEAKSTLQRIRGLQVDVQAEYEDLVAASEASKSMKDVNRLTQLLQSRQYRPSLVLAVLIPFFQQFTGINVIMFYAPELFRTIGFKSHASLMSAVITGLVNFFATFVSIYGTDKWGRRFLFLVGGAIMLVFQIAVAALIGTQFGVSGAATELPKWFAIVVVACICCYVAAFAFSWGPLGWLVPSEISALEVRPAAQSLTVATNMLFTWIIAQAFLSMLCTMRLGALRCVFPELLARNGVKFGEAVWFKAGAQIFSEGGLDYLGNPSLVHAQSTLAIWATQVILMGAVEGYHVAGGPLGEVVDPLYPGGSFDPLGLADDPEAFAELKVKELKNGRLAMFSMFGFFVQAIVTGKGPSPAVDFWSGKMVDLEMRAGNMVDRAKAMVAVGAIANSGGGDEGGGYPGKLTWYVVLSSFAAAMGGFIFGYDLGISGGVTSMAPFLKEFFPSVYQKEELNQSNNQYCKFNSQVLTLFTSSLYLAAFLSSFFASTVTRRFGRRRTMMLGGTVFFIGAALNAAAMHLWMLIVGRILLGFGVGFANHAVPLYLSEMAPYKHRGKLNICFQLSVTIGILLANLVNYGTSQISGGWGWRVSLGLAGVPAFLLVAFTFFLCETPNSLIENQKYDEAKSTLQRIRGLQVDVQAEYEDLVAASEASKSMKDVNRLTQLLQSRQYRPSLVLAVLIPFFQQFTGINVIMFYAPELFRTIGFKSHASLMSAVITGLVNFFATFVSIYGTDRWGRRFLFLVGGAIMLVFQIAVAALIGTQFGVSGAATELPKWFAIVVVACICCYVAAFAFSWGPLGWLVPSEISALEVRPAAQSLTVATNMLFTWIIAQAFLSMLCTMRYFLFFFFAAFVAVMTVFVYFLVPETKNIPIEEMSRIWTEHPYWKKVVTKNGAPPEA</sequence>
<feature type="transmembrane region" description="Helical" evidence="13">
    <location>
        <begin position="778"/>
        <end position="798"/>
    </location>
</feature>
<dbReference type="InterPro" id="IPR022796">
    <property type="entry name" value="Chloroa_b-bind"/>
</dbReference>
<feature type="transmembrane region" description="Helical" evidence="13">
    <location>
        <begin position="174"/>
        <end position="195"/>
    </location>
</feature>
<dbReference type="CDD" id="cd17361">
    <property type="entry name" value="MFS_STP"/>
    <property type="match status" value="3"/>
</dbReference>
<feature type="transmembrane region" description="Helical" evidence="13">
    <location>
        <begin position="1583"/>
        <end position="1610"/>
    </location>
</feature>
<name>A0AA88RJN6_9ASTE</name>
<dbReference type="InterPro" id="IPR036259">
    <property type="entry name" value="MFS_trans_sf"/>
</dbReference>
<feature type="transmembrane region" description="Helical" evidence="13">
    <location>
        <begin position="687"/>
        <end position="710"/>
    </location>
</feature>
<reference evidence="15" key="1">
    <citation type="submission" date="2022-12" db="EMBL/GenBank/DDBJ databases">
        <title>Draft genome assemblies for two species of Escallonia (Escalloniales).</title>
        <authorList>
            <person name="Chanderbali A."/>
            <person name="Dervinis C."/>
            <person name="Anghel I."/>
            <person name="Soltis D."/>
            <person name="Soltis P."/>
            <person name="Zapata F."/>
        </authorList>
    </citation>
    <scope>NUCLEOTIDE SEQUENCE</scope>
    <source>
        <strain evidence="15">UCBG92.1500</strain>
        <tissue evidence="15">Leaf</tissue>
    </source>
</reference>
<dbReference type="Pfam" id="PF00083">
    <property type="entry name" value="Sugar_tr"/>
    <property type="match status" value="3"/>
</dbReference>